<evidence type="ECO:0000256" key="2">
    <source>
        <dbReference type="ARBA" id="ARBA00022475"/>
    </source>
</evidence>
<proteinExistence type="predicted"/>
<keyword evidence="5 7" id="KW-0472">Membrane</keyword>
<dbReference type="PANTHER" id="PTHR40077">
    <property type="entry name" value="MEMBRANE PROTEIN-RELATED"/>
    <property type="match status" value="1"/>
</dbReference>
<keyword evidence="2" id="KW-1003">Cell membrane</keyword>
<feature type="region of interest" description="Disordered" evidence="6">
    <location>
        <begin position="1"/>
        <end position="25"/>
    </location>
</feature>
<evidence type="ECO:0000259" key="8">
    <source>
        <dbReference type="Pfam" id="PF12823"/>
    </source>
</evidence>
<evidence type="ECO:0000256" key="6">
    <source>
        <dbReference type="SAM" id="MobiDB-lite"/>
    </source>
</evidence>
<organism evidence="9 10">
    <name type="scientific">Kineococcus xinjiangensis</name>
    <dbReference type="NCBI Taxonomy" id="512762"/>
    <lineage>
        <taxon>Bacteria</taxon>
        <taxon>Bacillati</taxon>
        <taxon>Actinomycetota</taxon>
        <taxon>Actinomycetes</taxon>
        <taxon>Kineosporiales</taxon>
        <taxon>Kineosporiaceae</taxon>
        <taxon>Kineococcus</taxon>
    </lineage>
</organism>
<keyword evidence="3 7" id="KW-0812">Transmembrane</keyword>
<keyword evidence="4 7" id="KW-1133">Transmembrane helix</keyword>
<evidence type="ECO:0000256" key="3">
    <source>
        <dbReference type="ARBA" id="ARBA00022692"/>
    </source>
</evidence>
<feature type="transmembrane region" description="Helical" evidence="7">
    <location>
        <begin position="40"/>
        <end position="61"/>
    </location>
</feature>
<sequence length="133" mass="14580">MSSENGTRDAGPARQAAPQPPVTPLGEPRKVAAALLRYRVMAWVTGIGLLFVVAGMVQEYALHAGDAITRVMGPVHGAFYILLLITTFDLGTRVRWNVKRMLLTALAGTVPFLSFYAERENTRSVARRLDALR</sequence>
<name>A0A2S6IU72_9ACTN</name>
<dbReference type="AlphaFoldDB" id="A0A2S6IU72"/>
<dbReference type="InterPro" id="IPR023845">
    <property type="entry name" value="DUF3817_TM"/>
</dbReference>
<comment type="caution">
    <text evidence="9">The sequence shown here is derived from an EMBL/GenBank/DDBJ whole genome shotgun (WGS) entry which is preliminary data.</text>
</comment>
<accession>A0A2S6IU72</accession>
<dbReference type="RefSeq" id="WP_104431796.1">
    <property type="nucleotide sequence ID" value="NZ_PTJD01000003.1"/>
</dbReference>
<evidence type="ECO:0000256" key="7">
    <source>
        <dbReference type="SAM" id="Phobius"/>
    </source>
</evidence>
<dbReference type="PANTHER" id="PTHR40077:SF2">
    <property type="entry name" value="MEMBRANE PROTEIN"/>
    <property type="match status" value="1"/>
</dbReference>
<evidence type="ECO:0000313" key="10">
    <source>
        <dbReference type="Proteomes" id="UP000239485"/>
    </source>
</evidence>
<dbReference type="OrthoDB" id="9342687at2"/>
<evidence type="ECO:0000313" key="9">
    <source>
        <dbReference type="EMBL" id="PPK97606.1"/>
    </source>
</evidence>
<reference evidence="9 10" key="1">
    <citation type="submission" date="2018-02" db="EMBL/GenBank/DDBJ databases">
        <title>Genomic Encyclopedia of Archaeal and Bacterial Type Strains, Phase II (KMG-II): from individual species to whole genera.</title>
        <authorList>
            <person name="Goeker M."/>
        </authorList>
    </citation>
    <scope>NUCLEOTIDE SEQUENCE [LARGE SCALE GENOMIC DNA]</scope>
    <source>
        <strain evidence="9 10">DSM 22857</strain>
    </source>
</reference>
<dbReference type="EMBL" id="PTJD01000003">
    <property type="protein sequence ID" value="PPK97606.1"/>
    <property type="molecule type" value="Genomic_DNA"/>
</dbReference>
<dbReference type="NCBIfam" id="TIGR03954">
    <property type="entry name" value="integ_memb_HG"/>
    <property type="match status" value="1"/>
</dbReference>
<evidence type="ECO:0000256" key="1">
    <source>
        <dbReference type="ARBA" id="ARBA00004651"/>
    </source>
</evidence>
<keyword evidence="10" id="KW-1185">Reference proteome</keyword>
<dbReference type="GO" id="GO:0005886">
    <property type="term" value="C:plasma membrane"/>
    <property type="evidence" value="ECO:0007669"/>
    <property type="project" value="UniProtKB-SubCell"/>
</dbReference>
<dbReference type="Proteomes" id="UP000239485">
    <property type="component" value="Unassembled WGS sequence"/>
</dbReference>
<feature type="transmembrane region" description="Helical" evidence="7">
    <location>
        <begin position="67"/>
        <end position="88"/>
    </location>
</feature>
<dbReference type="Pfam" id="PF12823">
    <property type="entry name" value="DUF3817"/>
    <property type="match status" value="1"/>
</dbReference>
<comment type="subcellular location">
    <subcellularLocation>
        <location evidence="1">Cell membrane</location>
        <topology evidence="1">Multi-pass membrane protein</topology>
    </subcellularLocation>
</comment>
<evidence type="ECO:0000256" key="4">
    <source>
        <dbReference type="ARBA" id="ARBA00022989"/>
    </source>
</evidence>
<gene>
    <name evidence="9" type="ORF">CLV92_103140</name>
</gene>
<feature type="domain" description="DUF3817" evidence="8">
    <location>
        <begin position="36"/>
        <end position="123"/>
    </location>
</feature>
<protein>
    <submittedName>
        <fullName evidence="9">Integral membrane protein</fullName>
    </submittedName>
</protein>
<evidence type="ECO:0000256" key="5">
    <source>
        <dbReference type="ARBA" id="ARBA00023136"/>
    </source>
</evidence>